<dbReference type="NCBIfam" id="TIGR01356">
    <property type="entry name" value="aroA"/>
    <property type="match status" value="1"/>
</dbReference>
<sequence>MPAANTPGGEPKAATSFWPAPTADAPVSAKVSVPGSKSATNRALILAALADGPSQIIDALDARDTRLMINALVAIGVDIEITPGRQPGNFDLLVTPRPLRGPATIDVGLAGTVMRFVPPLAALATGEVNFDGDIGARSRPMGATLNALSDLGVSVTGEQLPFTIVATGSVSGGQVTIDASTSSQFVSALLLSGARYENGITIAHVGPPVPSQPHIEMTIEMLAEHGVEVDTSIVNTWQIRRQTIRAIDRRIEPDLSNAAPFLAAAMVTKGTVTINGWPASTSQPGDALRGLLQRMGAQVSLDETGLTVSMSGDILGIDADLSAVGELTPTIAALAAVANGQSHLTGIAHLRGHETDRLKALAHEITHLGGDAVETPDGLHIRPTFMHGGRWATYADHRMATAGAVIGLHVRNVEIEDISTTEKTLPDFPGRWSQMLGAEISTGDA</sequence>
<keyword evidence="5" id="KW-0028">Amino-acid biosynthesis</keyword>
<reference evidence="11" key="1">
    <citation type="submission" date="2020-05" db="EMBL/GenBank/DDBJ databases">
        <authorList>
            <person name="Chiriac C."/>
            <person name="Salcher M."/>
            <person name="Ghai R."/>
            <person name="Kavagutti S V."/>
        </authorList>
    </citation>
    <scope>NUCLEOTIDE SEQUENCE</scope>
</reference>
<dbReference type="PROSITE" id="PS00104">
    <property type="entry name" value="EPSP_SYNTHASE_1"/>
    <property type="match status" value="1"/>
</dbReference>
<gene>
    <name evidence="11" type="ORF">UFOPK2310_00060</name>
</gene>
<name>A0A6J6LKP3_9ZZZZ</name>
<dbReference type="InterPro" id="IPR006264">
    <property type="entry name" value="EPSP_synthase"/>
</dbReference>
<evidence type="ECO:0000256" key="5">
    <source>
        <dbReference type="ARBA" id="ARBA00022605"/>
    </source>
</evidence>
<dbReference type="Gene3D" id="3.65.10.10">
    <property type="entry name" value="Enolpyruvate transferase domain"/>
    <property type="match status" value="2"/>
</dbReference>
<feature type="region of interest" description="Disordered" evidence="9">
    <location>
        <begin position="1"/>
        <end position="20"/>
    </location>
</feature>
<keyword evidence="6" id="KW-0808">Transferase</keyword>
<evidence type="ECO:0000256" key="3">
    <source>
        <dbReference type="ARBA" id="ARBA00012450"/>
    </source>
</evidence>
<dbReference type="InterPro" id="IPR001986">
    <property type="entry name" value="Enolpyruvate_Tfrase_dom"/>
</dbReference>
<dbReference type="PROSITE" id="PS00885">
    <property type="entry name" value="EPSP_SYNTHASE_2"/>
    <property type="match status" value="1"/>
</dbReference>
<keyword evidence="7" id="KW-0057">Aromatic amino acid biosynthesis</keyword>
<evidence type="ECO:0000256" key="9">
    <source>
        <dbReference type="SAM" id="MobiDB-lite"/>
    </source>
</evidence>
<accession>A0A6J6LKP3</accession>
<evidence type="ECO:0000313" key="11">
    <source>
        <dbReference type="EMBL" id="CAB4661134.1"/>
    </source>
</evidence>
<keyword evidence="4" id="KW-0963">Cytoplasm</keyword>
<dbReference type="EC" id="2.5.1.19" evidence="3"/>
<proteinExistence type="inferred from homology"/>
<dbReference type="SUPFAM" id="SSF55205">
    <property type="entry name" value="EPT/RTPC-like"/>
    <property type="match status" value="1"/>
</dbReference>
<dbReference type="AlphaFoldDB" id="A0A6J6LKP3"/>
<comment type="pathway">
    <text evidence="1">Metabolic intermediate biosynthesis; chorismate biosynthesis; chorismate from D-erythrose 4-phosphate and phosphoenolpyruvate: step 6/7.</text>
</comment>
<comment type="similarity">
    <text evidence="2">Belongs to the EPSP synthase family.</text>
</comment>
<evidence type="ECO:0000256" key="2">
    <source>
        <dbReference type="ARBA" id="ARBA00009948"/>
    </source>
</evidence>
<dbReference type="FunFam" id="3.65.10.10:FF:000010">
    <property type="entry name" value="3-phosphoshikimate 1-carboxyvinyltransferase"/>
    <property type="match status" value="1"/>
</dbReference>
<dbReference type="GO" id="GO:0008652">
    <property type="term" value="P:amino acid biosynthetic process"/>
    <property type="evidence" value="ECO:0007669"/>
    <property type="project" value="UniProtKB-KW"/>
</dbReference>
<dbReference type="EMBL" id="CAEZWW010000003">
    <property type="protein sequence ID" value="CAB4661134.1"/>
    <property type="molecule type" value="Genomic_DNA"/>
</dbReference>
<evidence type="ECO:0000256" key="7">
    <source>
        <dbReference type="ARBA" id="ARBA00023141"/>
    </source>
</evidence>
<comment type="catalytic activity">
    <reaction evidence="8">
        <text>3-phosphoshikimate + phosphoenolpyruvate = 5-O-(1-carboxyvinyl)-3-phosphoshikimate + phosphate</text>
        <dbReference type="Rhea" id="RHEA:21256"/>
        <dbReference type="ChEBI" id="CHEBI:43474"/>
        <dbReference type="ChEBI" id="CHEBI:57701"/>
        <dbReference type="ChEBI" id="CHEBI:58702"/>
        <dbReference type="ChEBI" id="CHEBI:145989"/>
        <dbReference type="EC" id="2.5.1.19"/>
    </reaction>
    <physiologicalReaction direction="left-to-right" evidence="8">
        <dbReference type="Rhea" id="RHEA:21257"/>
    </physiologicalReaction>
</comment>
<dbReference type="GO" id="GO:0009073">
    <property type="term" value="P:aromatic amino acid family biosynthetic process"/>
    <property type="evidence" value="ECO:0007669"/>
    <property type="project" value="UniProtKB-KW"/>
</dbReference>
<dbReference type="GO" id="GO:0009423">
    <property type="term" value="P:chorismate biosynthetic process"/>
    <property type="evidence" value="ECO:0007669"/>
    <property type="project" value="UniProtKB-UniPathway"/>
</dbReference>
<dbReference type="PIRSF" id="PIRSF000505">
    <property type="entry name" value="EPSPS"/>
    <property type="match status" value="1"/>
</dbReference>
<dbReference type="InterPro" id="IPR013792">
    <property type="entry name" value="RNA3'P_cycl/enolpyr_Trfase_a/b"/>
</dbReference>
<dbReference type="PANTHER" id="PTHR21090">
    <property type="entry name" value="AROM/DEHYDROQUINATE SYNTHASE"/>
    <property type="match status" value="1"/>
</dbReference>
<evidence type="ECO:0000256" key="8">
    <source>
        <dbReference type="ARBA" id="ARBA00044633"/>
    </source>
</evidence>
<organism evidence="11">
    <name type="scientific">freshwater metagenome</name>
    <dbReference type="NCBI Taxonomy" id="449393"/>
    <lineage>
        <taxon>unclassified sequences</taxon>
        <taxon>metagenomes</taxon>
        <taxon>ecological metagenomes</taxon>
    </lineage>
</organism>
<dbReference type="HAMAP" id="MF_00210">
    <property type="entry name" value="EPSP_synth"/>
    <property type="match status" value="1"/>
</dbReference>
<dbReference type="FunFam" id="3.65.10.10:FF:000011">
    <property type="entry name" value="3-phosphoshikimate 1-carboxyvinyltransferase"/>
    <property type="match status" value="1"/>
</dbReference>
<dbReference type="GO" id="GO:0003866">
    <property type="term" value="F:3-phosphoshikimate 1-carboxyvinyltransferase activity"/>
    <property type="evidence" value="ECO:0007669"/>
    <property type="project" value="UniProtKB-EC"/>
</dbReference>
<protein>
    <recommendedName>
        <fullName evidence="3">3-phosphoshikimate 1-carboxyvinyltransferase</fullName>
        <ecNumber evidence="3">2.5.1.19</ecNumber>
    </recommendedName>
</protein>
<dbReference type="InterPro" id="IPR036968">
    <property type="entry name" value="Enolpyruvate_Tfrase_sf"/>
</dbReference>
<evidence type="ECO:0000256" key="4">
    <source>
        <dbReference type="ARBA" id="ARBA00022490"/>
    </source>
</evidence>
<dbReference type="PANTHER" id="PTHR21090:SF5">
    <property type="entry name" value="PENTAFUNCTIONAL AROM POLYPEPTIDE"/>
    <property type="match status" value="1"/>
</dbReference>
<feature type="domain" description="Enolpyruvate transferase" evidence="10">
    <location>
        <begin position="24"/>
        <end position="430"/>
    </location>
</feature>
<dbReference type="UniPathway" id="UPA00053">
    <property type="reaction ID" value="UER00089"/>
</dbReference>
<dbReference type="CDD" id="cd01556">
    <property type="entry name" value="EPSP_synthase"/>
    <property type="match status" value="1"/>
</dbReference>
<dbReference type="InterPro" id="IPR023193">
    <property type="entry name" value="EPSP_synthase_CS"/>
</dbReference>
<evidence type="ECO:0000256" key="6">
    <source>
        <dbReference type="ARBA" id="ARBA00022679"/>
    </source>
</evidence>
<evidence type="ECO:0000256" key="1">
    <source>
        <dbReference type="ARBA" id="ARBA00004811"/>
    </source>
</evidence>
<evidence type="ECO:0000259" key="10">
    <source>
        <dbReference type="Pfam" id="PF00275"/>
    </source>
</evidence>
<dbReference type="Pfam" id="PF00275">
    <property type="entry name" value="EPSP_synthase"/>
    <property type="match status" value="1"/>
</dbReference>